<dbReference type="PANTHER" id="PTHR48079">
    <property type="entry name" value="PROTEIN YEEZ"/>
    <property type="match status" value="1"/>
</dbReference>
<comment type="caution">
    <text evidence="3">The sequence shown here is derived from an EMBL/GenBank/DDBJ whole genome shotgun (WGS) entry which is preliminary data.</text>
</comment>
<organism evidence="3 4">
    <name type="scientific">Rhizobium halophytocola</name>
    <dbReference type="NCBI Taxonomy" id="735519"/>
    <lineage>
        <taxon>Bacteria</taxon>
        <taxon>Pseudomonadati</taxon>
        <taxon>Pseudomonadota</taxon>
        <taxon>Alphaproteobacteria</taxon>
        <taxon>Hyphomicrobiales</taxon>
        <taxon>Rhizobiaceae</taxon>
        <taxon>Rhizobium/Agrobacterium group</taxon>
        <taxon>Rhizobium</taxon>
    </lineage>
</organism>
<protein>
    <submittedName>
        <fullName evidence="3">Nucleoside-diphosphate-sugar epimerase</fullName>
    </submittedName>
</protein>
<evidence type="ECO:0000259" key="2">
    <source>
        <dbReference type="Pfam" id="PF01370"/>
    </source>
</evidence>
<name>A0ABS4E3X7_9HYPH</name>
<gene>
    <name evidence="3" type="ORF">J2Z17_004097</name>
</gene>
<feature type="domain" description="NAD-dependent epimerase/dehydratase" evidence="2">
    <location>
        <begin position="20"/>
        <end position="228"/>
    </location>
</feature>
<dbReference type="InterPro" id="IPR001509">
    <property type="entry name" value="Epimerase_deHydtase"/>
</dbReference>
<dbReference type="PANTHER" id="PTHR48079:SF6">
    <property type="entry name" value="NAD(P)-BINDING DOMAIN-CONTAINING PROTEIN-RELATED"/>
    <property type="match status" value="1"/>
</dbReference>
<evidence type="ECO:0000256" key="1">
    <source>
        <dbReference type="SAM" id="Phobius"/>
    </source>
</evidence>
<dbReference type="EMBL" id="JAGGJU010000012">
    <property type="protein sequence ID" value="MBP1852639.1"/>
    <property type="molecule type" value="Genomic_DNA"/>
</dbReference>
<keyword evidence="1" id="KW-0472">Membrane</keyword>
<dbReference type="Pfam" id="PF01370">
    <property type="entry name" value="Epimerase"/>
    <property type="match status" value="1"/>
</dbReference>
<proteinExistence type="predicted"/>
<accession>A0ABS4E3X7</accession>
<keyword evidence="4" id="KW-1185">Reference proteome</keyword>
<dbReference type="RefSeq" id="WP_209947630.1">
    <property type="nucleotide sequence ID" value="NZ_JAGGJU010000012.1"/>
</dbReference>
<evidence type="ECO:0000313" key="3">
    <source>
        <dbReference type="EMBL" id="MBP1852639.1"/>
    </source>
</evidence>
<dbReference type="Proteomes" id="UP000759443">
    <property type="component" value="Unassembled WGS sequence"/>
</dbReference>
<feature type="transmembrane region" description="Helical" evidence="1">
    <location>
        <begin position="20"/>
        <end position="39"/>
    </location>
</feature>
<dbReference type="InterPro" id="IPR051783">
    <property type="entry name" value="NAD(P)-dependent_oxidoreduct"/>
</dbReference>
<dbReference type="SUPFAM" id="SSF51735">
    <property type="entry name" value="NAD(P)-binding Rossmann-fold domains"/>
    <property type="match status" value="1"/>
</dbReference>
<evidence type="ECO:0000313" key="4">
    <source>
        <dbReference type="Proteomes" id="UP000759443"/>
    </source>
</evidence>
<sequence>MTSERNTHDDSQAKDDRPLALVLGATGGIGGALAAKLLGRGYRIRAMHRRPGAQPNAGPHFEWVGGDAMLRQDVLRAADGATVIVHAVNPPLYKDWDKLVLPMIDNTIAAARATGALIVMPGTVYNFDPDVAPLIGEAAPQKPISRKGAIRVALERRLEQVAGAGVGVLIVRAGDYFGPGAGNSWFQQMVKPGRPVRSVTLPGARGVGHQWAYLPDVAETMARLIARRADLPVFARFHMDGVFDRDGTEIAGVITRIAGGGKVTVRRFPWFLIRLGAPFVGLFRELLEMRYLWQRQLRMDNRHLVAFLGEEPHTPLEEALRTTLQANGCLPAGSGKVQPTGLKLVA</sequence>
<dbReference type="Gene3D" id="3.40.50.720">
    <property type="entry name" value="NAD(P)-binding Rossmann-like Domain"/>
    <property type="match status" value="1"/>
</dbReference>
<reference evidence="3 4" key="1">
    <citation type="submission" date="2021-03" db="EMBL/GenBank/DDBJ databases">
        <title>Genomic Encyclopedia of Type Strains, Phase IV (KMG-IV): sequencing the most valuable type-strain genomes for metagenomic binning, comparative biology and taxonomic classification.</title>
        <authorList>
            <person name="Goeker M."/>
        </authorList>
    </citation>
    <scope>NUCLEOTIDE SEQUENCE [LARGE SCALE GENOMIC DNA]</scope>
    <source>
        <strain evidence="3 4">DSM 21600</strain>
    </source>
</reference>
<keyword evidence="1" id="KW-1133">Transmembrane helix</keyword>
<dbReference type="InterPro" id="IPR036291">
    <property type="entry name" value="NAD(P)-bd_dom_sf"/>
</dbReference>
<keyword evidence="1" id="KW-0812">Transmembrane</keyword>